<comment type="caution">
    <text evidence="7">The sequence shown here is derived from an EMBL/GenBank/DDBJ whole genome shotgun (WGS) entry which is preliminary data.</text>
</comment>
<keyword evidence="4" id="KW-1133">Transmembrane helix</keyword>
<dbReference type="Gene3D" id="2.60.120.10">
    <property type="entry name" value="Jelly Rolls"/>
    <property type="match status" value="1"/>
</dbReference>
<sequence length="282" mass="32203">MAIFNKFYVNKSQLSYSVYIAVFQPLRVSRHQFKKVLNCMKIIRQLKYQEVYAQEKVTKVDSLSLVLSGKLVVSQNGRALHIVFPHQFLDSPEWFGVSTDEYFQVSITAMEESRILLWHRDKLKLSIISDQFLQAVFDHILGRDVVKKLMQVSETMAASSHQQQNGQVIGLGSIGTLENDPDTKLFVVKKTGDSQGITALISRQLQEERMPLLYMSQEVLHNALHHTSNHLCAPYTRPLNPVQCNVQKTSFILFSRILYAAAGDPNAWRLGRIEETDHETPV</sequence>
<dbReference type="PANTHER" id="PTHR12101:SF1">
    <property type="entry name" value="BVES"/>
    <property type="match status" value="1"/>
</dbReference>
<dbReference type="InterPro" id="IPR018490">
    <property type="entry name" value="cNMP-bd_dom_sf"/>
</dbReference>
<name>A0A834KS31_VESVU</name>
<dbReference type="InterPro" id="IPR055272">
    <property type="entry name" value="POPDC1-3_dom"/>
</dbReference>
<evidence type="ECO:0000259" key="6">
    <source>
        <dbReference type="Pfam" id="PF04831"/>
    </source>
</evidence>
<protein>
    <recommendedName>
        <fullName evidence="6">POPDC1-3 domain-containing protein</fullName>
    </recommendedName>
</protein>
<dbReference type="GO" id="GO:0030552">
    <property type="term" value="F:cAMP binding"/>
    <property type="evidence" value="ECO:0007669"/>
    <property type="project" value="TreeGrafter"/>
</dbReference>
<keyword evidence="5" id="KW-0472">Membrane</keyword>
<evidence type="ECO:0000313" key="7">
    <source>
        <dbReference type="EMBL" id="KAF7411913.1"/>
    </source>
</evidence>
<organism evidence="7 8">
    <name type="scientific">Vespula vulgaris</name>
    <name type="common">Yellow jacket</name>
    <name type="synonym">Wasp</name>
    <dbReference type="NCBI Taxonomy" id="7454"/>
    <lineage>
        <taxon>Eukaryota</taxon>
        <taxon>Metazoa</taxon>
        <taxon>Ecdysozoa</taxon>
        <taxon>Arthropoda</taxon>
        <taxon>Hexapoda</taxon>
        <taxon>Insecta</taxon>
        <taxon>Pterygota</taxon>
        <taxon>Neoptera</taxon>
        <taxon>Endopterygota</taxon>
        <taxon>Hymenoptera</taxon>
        <taxon>Apocrita</taxon>
        <taxon>Aculeata</taxon>
        <taxon>Vespoidea</taxon>
        <taxon>Vespidae</taxon>
        <taxon>Vespinae</taxon>
        <taxon>Vespula</taxon>
    </lineage>
</organism>
<evidence type="ECO:0000313" key="8">
    <source>
        <dbReference type="Proteomes" id="UP000614350"/>
    </source>
</evidence>
<evidence type="ECO:0000256" key="4">
    <source>
        <dbReference type="ARBA" id="ARBA00022989"/>
    </source>
</evidence>
<dbReference type="Proteomes" id="UP000614350">
    <property type="component" value="Unassembled WGS sequence"/>
</dbReference>
<dbReference type="GO" id="GO:0042383">
    <property type="term" value="C:sarcolemma"/>
    <property type="evidence" value="ECO:0007669"/>
    <property type="project" value="TreeGrafter"/>
</dbReference>
<dbReference type="GO" id="GO:0042391">
    <property type="term" value="P:regulation of membrane potential"/>
    <property type="evidence" value="ECO:0007669"/>
    <property type="project" value="TreeGrafter"/>
</dbReference>
<reference evidence="7" key="1">
    <citation type="journal article" date="2020" name="G3 (Bethesda)">
        <title>High-Quality Assemblies for Three Invasive Social Wasps from the &lt;i&gt;Vespula&lt;/i&gt; Genus.</title>
        <authorList>
            <person name="Harrop T.W.R."/>
            <person name="Guhlin J."/>
            <person name="McLaughlin G.M."/>
            <person name="Permina E."/>
            <person name="Stockwell P."/>
            <person name="Gilligan J."/>
            <person name="Le Lec M.F."/>
            <person name="Gruber M.A.M."/>
            <person name="Quinn O."/>
            <person name="Lovegrove M."/>
            <person name="Duncan E.J."/>
            <person name="Remnant E.J."/>
            <person name="Van Eeckhoven J."/>
            <person name="Graham B."/>
            <person name="Knapp R.A."/>
            <person name="Langford K.W."/>
            <person name="Kronenberg Z."/>
            <person name="Press M.O."/>
            <person name="Eacker S.M."/>
            <person name="Wilson-Rankin E.E."/>
            <person name="Purcell J."/>
            <person name="Lester P.J."/>
            <person name="Dearden P.K."/>
        </authorList>
    </citation>
    <scope>NUCLEOTIDE SEQUENCE</scope>
    <source>
        <strain evidence="7">Marl-1</strain>
    </source>
</reference>
<proteinExistence type="inferred from homology"/>
<dbReference type="PANTHER" id="PTHR12101">
    <property type="entry name" value="POPEYE DOMAIN CONTAINING PROTEIN"/>
    <property type="match status" value="1"/>
</dbReference>
<dbReference type="SUPFAM" id="SSF51206">
    <property type="entry name" value="cAMP-binding domain-like"/>
    <property type="match status" value="1"/>
</dbReference>
<gene>
    <name evidence="7" type="ORF">HZH66_000809</name>
</gene>
<evidence type="ECO:0000256" key="2">
    <source>
        <dbReference type="ARBA" id="ARBA00007146"/>
    </source>
</evidence>
<dbReference type="Pfam" id="PF04831">
    <property type="entry name" value="POPDC1-3"/>
    <property type="match status" value="1"/>
</dbReference>
<accession>A0A834KS31</accession>
<dbReference type="GO" id="GO:0051146">
    <property type="term" value="P:striated muscle cell differentiation"/>
    <property type="evidence" value="ECO:0007669"/>
    <property type="project" value="TreeGrafter"/>
</dbReference>
<dbReference type="InterPro" id="IPR014710">
    <property type="entry name" value="RmlC-like_jellyroll"/>
</dbReference>
<dbReference type="AlphaFoldDB" id="A0A834KS31"/>
<comment type="subcellular location">
    <subcellularLocation>
        <location evidence="1">Membrane</location>
        <topology evidence="1">Multi-pass membrane protein</topology>
    </subcellularLocation>
</comment>
<keyword evidence="8" id="KW-1185">Reference proteome</keyword>
<feature type="domain" description="POPDC1-3" evidence="6">
    <location>
        <begin position="17"/>
        <end position="154"/>
    </location>
</feature>
<evidence type="ECO:0000256" key="5">
    <source>
        <dbReference type="ARBA" id="ARBA00023136"/>
    </source>
</evidence>
<dbReference type="EMBL" id="JACSEA010000001">
    <property type="protein sequence ID" value="KAF7411913.1"/>
    <property type="molecule type" value="Genomic_DNA"/>
</dbReference>
<dbReference type="GO" id="GO:0007507">
    <property type="term" value="P:heart development"/>
    <property type="evidence" value="ECO:0007669"/>
    <property type="project" value="TreeGrafter"/>
</dbReference>
<evidence type="ECO:0000256" key="1">
    <source>
        <dbReference type="ARBA" id="ARBA00004141"/>
    </source>
</evidence>
<comment type="similarity">
    <text evidence="2">Belongs to the popeye family.</text>
</comment>
<dbReference type="InterPro" id="IPR006916">
    <property type="entry name" value="POPDC1-3"/>
</dbReference>
<evidence type="ECO:0000256" key="3">
    <source>
        <dbReference type="ARBA" id="ARBA00022692"/>
    </source>
</evidence>
<keyword evidence="3" id="KW-0812">Transmembrane</keyword>